<keyword evidence="4" id="KW-0560">Oxidoreductase</keyword>
<dbReference type="NCBIfam" id="TIGR03169">
    <property type="entry name" value="Nterm_to_SelD"/>
    <property type="match status" value="1"/>
</dbReference>
<accession>A0A844B558</accession>
<dbReference type="EMBL" id="WJBU01000004">
    <property type="protein sequence ID" value="MRD46647.1"/>
    <property type="molecule type" value="Genomic_DNA"/>
</dbReference>
<dbReference type="AlphaFoldDB" id="A0A844B558"/>
<proteinExistence type="predicted"/>
<dbReference type="InterPro" id="IPR023753">
    <property type="entry name" value="FAD/NAD-binding_dom"/>
</dbReference>
<keyword evidence="2" id="KW-0285">Flavoprotein</keyword>
<sequence>MRRSACWRGSSAFMHGAGGEARRRMKRLILLGGGHAQLGVLASLAERPMAGCDVRLVTPFRRQIYSGMLPGWIAGHYPIEACAIPLDELAARAGVVFHQAAAVAIDPTRNSLRCDDGADLPFDLLSIDTGPVAAITDLPGAAQNALAIRPIEGFVAAWPLLVDRMLGVCRRFDLVILGAGAAGVELAFGIHHSAMTQGWSHVRVTLVGSDVLPLEGSPHKLRRQAAALLAQRGIGWLGGRKAQRIEPNHICMEDGAAIDFDACLVVTGAAAPTWPRTAGLDTDERGFIRVGPTLQSVSHQHIFAAGDIAAYSHPRPKSGVFAVRAGPVLAHNLRAACEARALQAWQPQQRALYLISTGNRHAFASWGRWAWHGPWVWSWKDRIDRQFVRRFRATG</sequence>
<name>A0A844B558_9BURK</name>
<dbReference type="InterPro" id="IPR036188">
    <property type="entry name" value="FAD/NAD-bd_sf"/>
</dbReference>
<feature type="domain" description="FAD/NAD(P)-binding" evidence="5">
    <location>
        <begin position="27"/>
        <end position="326"/>
    </location>
</feature>
<dbReference type="SUPFAM" id="SSF51905">
    <property type="entry name" value="FAD/NAD(P)-binding domain"/>
    <property type="match status" value="2"/>
</dbReference>
<protein>
    <recommendedName>
        <fullName evidence="5">FAD/NAD(P)-binding domain-containing protein</fullName>
    </recommendedName>
</protein>
<gene>
    <name evidence="6" type="ORF">GHT07_05120</name>
</gene>
<dbReference type="GO" id="GO:0003955">
    <property type="term" value="F:NAD(P)H dehydrogenase (quinone) activity"/>
    <property type="evidence" value="ECO:0007669"/>
    <property type="project" value="TreeGrafter"/>
</dbReference>
<dbReference type="InterPro" id="IPR051169">
    <property type="entry name" value="NADH-Q_oxidoreductase"/>
</dbReference>
<dbReference type="InterPro" id="IPR017584">
    <property type="entry name" value="Pyridine_nucleo_diS_OxRdtase_N"/>
</dbReference>
<reference evidence="6 7" key="1">
    <citation type="submission" date="2019-11" db="EMBL/GenBank/DDBJ databases">
        <title>Caenimonas koreensis gen. nov., sp. nov., isolated from activated sludge.</title>
        <authorList>
            <person name="Seung H.R."/>
        </authorList>
    </citation>
    <scope>NUCLEOTIDE SEQUENCE [LARGE SCALE GENOMIC DNA]</scope>
    <source>
        <strain evidence="6 7">EMB320</strain>
    </source>
</reference>
<comment type="caution">
    <text evidence="6">The sequence shown here is derived from an EMBL/GenBank/DDBJ whole genome shotgun (WGS) entry which is preliminary data.</text>
</comment>
<keyword evidence="7" id="KW-1185">Reference proteome</keyword>
<evidence type="ECO:0000313" key="6">
    <source>
        <dbReference type="EMBL" id="MRD46647.1"/>
    </source>
</evidence>
<dbReference type="Pfam" id="PF07992">
    <property type="entry name" value="Pyr_redox_2"/>
    <property type="match status" value="1"/>
</dbReference>
<comment type="cofactor">
    <cofactor evidence="1">
        <name>FAD</name>
        <dbReference type="ChEBI" id="CHEBI:57692"/>
    </cofactor>
</comment>
<evidence type="ECO:0000259" key="5">
    <source>
        <dbReference type="Pfam" id="PF07992"/>
    </source>
</evidence>
<dbReference type="OrthoDB" id="9767928at2"/>
<dbReference type="PANTHER" id="PTHR42913:SF9">
    <property type="entry name" value="SLR1591 PROTEIN"/>
    <property type="match status" value="1"/>
</dbReference>
<keyword evidence="3" id="KW-0274">FAD</keyword>
<evidence type="ECO:0000256" key="4">
    <source>
        <dbReference type="ARBA" id="ARBA00023002"/>
    </source>
</evidence>
<evidence type="ECO:0000256" key="2">
    <source>
        <dbReference type="ARBA" id="ARBA00022630"/>
    </source>
</evidence>
<evidence type="ECO:0000256" key="1">
    <source>
        <dbReference type="ARBA" id="ARBA00001974"/>
    </source>
</evidence>
<evidence type="ECO:0000256" key="3">
    <source>
        <dbReference type="ARBA" id="ARBA00022827"/>
    </source>
</evidence>
<organism evidence="6 7">
    <name type="scientific">Caenimonas koreensis DSM 17982</name>
    <dbReference type="NCBI Taxonomy" id="1121255"/>
    <lineage>
        <taxon>Bacteria</taxon>
        <taxon>Pseudomonadati</taxon>
        <taxon>Pseudomonadota</taxon>
        <taxon>Betaproteobacteria</taxon>
        <taxon>Burkholderiales</taxon>
        <taxon>Comamonadaceae</taxon>
        <taxon>Caenimonas</taxon>
    </lineage>
</organism>
<dbReference type="Proteomes" id="UP000487350">
    <property type="component" value="Unassembled WGS sequence"/>
</dbReference>
<evidence type="ECO:0000313" key="7">
    <source>
        <dbReference type="Proteomes" id="UP000487350"/>
    </source>
</evidence>
<dbReference type="GO" id="GO:0019646">
    <property type="term" value="P:aerobic electron transport chain"/>
    <property type="evidence" value="ECO:0007669"/>
    <property type="project" value="TreeGrafter"/>
</dbReference>
<dbReference type="PANTHER" id="PTHR42913">
    <property type="entry name" value="APOPTOSIS-INDUCING FACTOR 1"/>
    <property type="match status" value="1"/>
</dbReference>
<dbReference type="Gene3D" id="3.50.50.100">
    <property type="match status" value="1"/>
</dbReference>